<dbReference type="CDD" id="cd03223">
    <property type="entry name" value="ABCD_peroxisomal_ALDP"/>
    <property type="match status" value="1"/>
</dbReference>
<keyword evidence="3 10" id="KW-0812">Transmembrane</keyword>
<evidence type="ECO:0008006" key="15">
    <source>
        <dbReference type="Google" id="ProtNLM"/>
    </source>
</evidence>
<evidence type="ECO:0000256" key="2">
    <source>
        <dbReference type="ARBA" id="ARBA00022448"/>
    </source>
</evidence>
<dbReference type="GO" id="GO:0005778">
    <property type="term" value="C:peroxisomal membrane"/>
    <property type="evidence" value="ECO:0007669"/>
    <property type="project" value="TreeGrafter"/>
</dbReference>
<feature type="domain" description="ABC transmembrane type-1" evidence="12">
    <location>
        <begin position="176"/>
        <end position="406"/>
    </location>
</feature>
<dbReference type="GO" id="GO:0005524">
    <property type="term" value="F:ATP binding"/>
    <property type="evidence" value="ECO:0007669"/>
    <property type="project" value="UniProtKB-KW"/>
</dbReference>
<dbReference type="STRING" id="913774.A0A0C3D862"/>
<dbReference type="PROSITE" id="PS50929">
    <property type="entry name" value="ABC_TM1F"/>
    <property type="match status" value="1"/>
</dbReference>
<keyword evidence="8" id="KW-0175">Coiled coil</keyword>
<dbReference type="InterPro" id="IPR050835">
    <property type="entry name" value="ABC_transporter_sub-D"/>
</dbReference>
<dbReference type="HOGENOM" id="CLU_007587_1_1_1"/>
<dbReference type="GO" id="GO:0016887">
    <property type="term" value="F:ATP hydrolysis activity"/>
    <property type="evidence" value="ECO:0007669"/>
    <property type="project" value="InterPro"/>
</dbReference>
<evidence type="ECO:0000313" key="13">
    <source>
        <dbReference type="EMBL" id="KIM98077.1"/>
    </source>
</evidence>
<keyword evidence="6 10" id="KW-1133">Transmembrane helix</keyword>
<evidence type="ECO:0000256" key="6">
    <source>
        <dbReference type="ARBA" id="ARBA00022989"/>
    </source>
</evidence>
<dbReference type="GO" id="GO:0006635">
    <property type="term" value="P:fatty acid beta-oxidation"/>
    <property type="evidence" value="ECO:0007669"/>
    <property type="project" value="TreeGrafter"/>
</dbReference>
<feature type="domain" description="ABC transporter" evidence="11">
    <location>
        <begin position="530"/>
        <end position="767"/>
    </location>
</feature>
<keyword evidence="14" id="KW-1185">Reference proteome</keyword>
<dbReference type="Pfam" id="PF06472">
    <property type="entry name" value="ABC_membrane_2"/>
    <property type="match status" value="1"/>
</dbReference>
<evidence type="ECO:0000259" key="12">
    <source>
        <dbReference type="PROSITE" id="PS50929"/>
    </source>
</evidence>
<dbReference type="InParanoid" id="A0A0C3D862"/>
<dbReference type="FunCoup" id="A0A0C3D862">
    <property type="interactions" value="510"/>
</dbReference>
<dbReference type="PANTHER" id="PTHR11384:SF67">
    <property type="entry name" value="ATP-BINDING CASSETTE SUB-FAMILY D MEMBER 1"/>
    <property type="match status" value="1"/>
</dbReference>
<dbReference type="PANTHER" id="PTHR11384">
    <property type="entry name" value="ATP-BINDING CASSETTE, SUB-FAMILY D MEMBER"/>
    <property type="match status" value="1"/>
</dbReference>
<dbReference type="SUPFAM" id="SSF52540">
    <property type="entry name" value="P-loop containing nucleoside triphosphate hydrolases"/>
    <property type="match status" value="1"/>
</dbReference>
<organism evidence="13 14">
    <name type="scientific">Oidiodendron maius (strain Zn)</name>
    <dbReference type="NCBI Taxonomy" id="913774"/>
    <lineage>
        <taxon>Eukaryota</taxon>
        <taxon>Fungi</taxon>
        <taxon>Dikarya</taxon>
        <taxon>Ascomycota</taxon>
        <taxon>Pezizomycotina</taxon>
        <taxon>Leotiomycetes</taxon>
        <taxon>Leotiomycetes incertae sedis</taxon>
        <taxon>Myxotrichaceae</taxon>
        <taxon>Oidiodendron</taxon>
    </lineage>
</organism>
<dbReference type="AlphaFoldDB" id="A0A0C3D862"/>
<accession>A0A0C3D862</accession>
<dbReference type="GO" id="GO:0007031">
    <property type="term" value="P:peroxisome organization"/>
    <property type="evidence" value="ECO:0007669"/>
    <property type="project" value="TreeGrafter"/>
</dbReference>
<feature type="transmembrane region" description="Helical" evidence="10">
    <location>
        <begin position="38"/>
        <end position="60"/>
    </location>
</feature>
<keyword evidence="2" id="KW-0813">Transport</keyword>
<keyword evidence="5" id="KW-0067">ATP-binding</keyword>
<feature type="region of interest" description="Disordered" evidence="9">
    <location>
        <begin position="800"/>
        <end position="822"/>
    </location>
</feature>
<dbReference type="GO" id="GO:0042760">
    <property type="term" value="P:very long-chain fatty acid catabolic process"/>
    <property type="evidence" value="ECO:0007669"/>
    <property type="project" value="TreeGrafter"/>
</dbReference>
<sequence>MAAQSTLRDSADPIAALYNHYTILLQQRLKGTSKTTRLLGSLFLALSIIAGAEGGRRWWLKRSAEREQGRRLHRRNSGLKNKDGSRVVFVPYKDSTSKVTIHPTKPMTFDAHRRLFLNPPRASGLTDDQENPQIPPPQTKPGLNIAFLHQFLSLLSIMIPRWTSKETGLLLSHGMFLMLRTYLSLVVARLDGEIVRDLVAGHGKLFIWGIIKWCGIGSFASYTNAMIKFLQSKISIAFRTRLTRYIHDLYLNDNLNYYKLANLDGGIGQGADQFITQDLTHFCAAAASLYSSLGKPFIDLLVFNYQLYRSLGPLALTGLTSNYFLTATILRKLSPPFGKLKAVEGRKEGDFRGLHARLIANAEEVAFYGGAGMEKTFLDKEFRSLKKWMEGIYTLKIRYNILEDFVLKYSWSAYGYLLSSLPIFLPAWGGLGGLQELADASAAGGREKGRMKEFITNKRLMLSLADAGGRMMYSIKDLSELAGYTSRVYTLISTLHRVHANAYFPPRGTHPELFSLSDVQGTTQKGFDGVRLENVPIVAPSVFPHGGEELIDSLSMIVHSGEHLLISGPNGVGKSAVSRIIAGLWPVYRGLVSRPRSTGSDGIMFLPQRPYLSVGTLRDQVIYPDGELDMRERGRRDFELKRVLEEARLGHLPDREGGWDTRKEWKDVLSGGEKQRMAIARLLYHEPRYAVIDEGTSAVSSDVEGLLYERCKEKGITLITISTRASLKRYHTFNLTLGLGEDGTGWEYERIGTEKEKMGVEKELLELKEKLTKVDEWEKRKAGIEEQLGKVWVEGADVLDPPSYNDGAAAKEGGDEISETEA</sequence>
<dbReference type="InterPro" id="IPR003593">
    <property type="entry name" value="AAA+_ATPase"/>
</dbReference>
<dbReference type="InterPro" id="IPR027417">
    <property type="entry name" value="P-loop_NTPase"/>
</dbReference>
<proteinExistence type="inferred from homology"/>
<evidence type="ECO:0000259" key="11">
    <source>
        <dbReference type="PROSITE" id="PS50893"/>
    </source>
</evidence>
<dbReference type="PROSITE" id="PS00211">
    <property type="entry name" value="ABC_TRANSPORTER_1"/>
    <property type="match status" value="1"/>
</dbReference>
<evidence type="ECO:0000256" key="8">
    <source>
        <dbReference type="SAM" id="Coils"/>
    </source>
</evidence>
<keyword evidence="4" id="KW-0547">Nucleotide-binding</keyword>
<evidence type="ECO:0000256" key="1">
    <source>
        <dbReference type="ARBA" id="ARBA00008575"/>
    </source>
</evidence>
<evidence type="ECO:0000256" key="7">
    <source>
        <dbReference type="ARBA" id="ARBA00023136"/>
    </source>
</evidence>
<keyword evidence="7 10" id="KW-0472">Membrane</keyword>
<reference evidence="14" key="2">
    <citation type="submission" date="2015-01" db="EMBL/GenBank/DDBJ databases">
        <title>Evolutionary Origins and Diversification of the Mycorrhizal Mutualists.</title>
        <authorList>
            <consortium name="DOE Joint Genome Institute"/>
            <consortium name="Mycorrhizal Genomics Consortium"/>
            <person name="Kohler A."/>
            <person name="Kuo A."/>
            <person name="Nagy L.G."/>
            <person name="Floudas D."/>
            <person name="Copeland A."/>
            <person name="Barry K.W."/>
            <person name="Cichocki N."/>
            <person name="Veneault-Fourrey C."/>
            <person name="LaButti K."/>
            <person name="Lindquist E.A."/>
            <person name="Lipzen A."/>
            <person name="Lundell T."/>
            <person name="Morin E."/>
            <person name="Murat C."/>
            <person name="Riley R."/>
            <person name="Ohm R."/>
            <person name="Sun H."/>
            <person name="Tunlid A."/>
            <person name="Henrissat B."/>
            <person name="Grigoriev I.V."/>
            <person name="Hibbett D.S."/>
            <person name="Martin F."/>
        </authorList>
    </citation>
    <scope>NUCLEOTIDE SEQUENCE [LARGE SCALE GENOMIC DNA]</scope>
    <source>
        <strain evidence="14">Zn</strain>
    </source>
</reference>
<dbReference type="GO" id="GO:0140359">
    <property type="term" value="F:ABC-type transporter activity"/>
    <property type="evidence" value="ECO:0007669"/>
    <property type="project" value="InterPro"/>
</dbReference>
<evidence type="ECO:0000256" key="10">
    <source>
        <dbReference type="SAM" id="Phobius"/>
    </source>
</evidence>
<dbReference type="EMBL" id="KN832881">
    <property type="protein sequence ID" value="KIM98077.1"/>
    <property type="molecule type" value="Genomic_DNA"/>
</dbReference>
<dbReference type="InterPro" id="IPR011527">
    <property type="entry name" value="ABC1_TM_dom"/>
</dbReference>
<dbReference type="Proteomes" id="UP000054321">
    <property type="component" value="Unassembled WGS sequence"/>
</dbReference>
<name>A0A0C3D862_OIDMZ</name>
<gene>
    <name evidence="13" type="ORF">OIDMADRAFT_129993</name>
</gene>
<dbReference type="PROSITE" id="PS50893">
    <property type="entry name" value="ABC_TRANSPORTER_2"/>
    <property type="match status" value="1"/>
</dbReference>
<dbReference type="SMART" id="SM00382">
    <property type="entry name" value="AAA"/>
    <property type="match status" value="1"/>
</dbReference>
<evidence type="ECO:0000256" key="9">
    <source>
        <dbReference type="SAM" id="MobiDB-lite"/>
    </source>
</evidence>
<feature type="coiled-coil region" evidence="8">
    <location>
        <begin position="760"/>
        <end position="787"/>
    </location>
</feature>
<dbReference type="GO" id="GO:0005324">
    <property type="term" value="F:long-chain fatty acid transmembrane transporter activity"/>
    <property type="evidence" value="ECO:0007669"/>
    <property type="project" value="TreeGrafter"/>
</dbReference>
<dbReference type="OrthoDB" id="422637at2759"/>
<dbReference type="InterPro" id="IPR017871">
    <property type="entry name" value="ABC_transporter-like_CS"/>
</dbReference>
<evidence type="ECO:0000256" key="4">
    <source>
        <dbReference type="ARBA" id="ARBA00022741"/>
    </source>
</evidence>
<comment type="similarity">
    <text evidence="1">Belongs to the ABC transporter superfamily. ABCD family. Peroxisomal fatty acyl CoA transporter (TC 3.A.1.203) subfamily.</text>
</comment>
<evidence type="ECO:0000313" key="14">
    <source>
        <dbReference type="Proteomes" id="UP000054321"/>
    </source>
</evidence>
<dbReference type="Pfam" id="PF00005">
    <property type="entry name" value="ABC_tran"/>
    <property type="match status" value="1"/>
</dbReference>
<dbReference type="Gene3D" id="3.40.50.300">
    <property type="entry name" value="P-loop containing nucleotide triphosphate hydrolases"/>
    <property type="match status" value="1"/>
</dbReference>
<dbReference type="GO" id="GO:0015910">
    <property type="term" value="P:long-chain fatty acid import into peroxisome"/>
    <property type="evidence" value="ECO:0007669"/>
    <property type="project" value="TreeGrafter"/>
</dbReference>
<reference evidence="13 14" key="1">
    <citation type="submission" date="2014-04" db="EMBL/GenBank/DDBJ databases">
        <authorList>
            <consortium name="DOE Joint Genome Institute"/>
            <person name="Kuo A."/>
            <person name="Martino E."/>
            <person name="Perotto S."/>
            <person name="Kohler A."/>
            <person name="Nagy L.G."/>
            <person name="Floudas D."/>
            <person name="Copeland A."/>
            <person name="Barry K.W."/>
            <person name="Cichocki N."/>
            <person name="Veneault-Fourrey C."/>
            <person name="LaButti K."/>
            <person name="Lindquist E.A."/>
            <person name="Lipzen A."/>
            <person name="Lundell T."/>
            <person name="Morin E."/>
            <person name="Murat C."/>
            <person name="Sun H."/>
            <person name="Tunlid A."/>
            <person name="Henrissat B."/>
            <person name="Grigoriev I.V."/>
            <person name="Hibbett D.S."/>
            <person name="Martin F."/>
            <person name="Nordberg H.P."/>
            <person name="Cantor M.N."/>
            <person name="Hua S.X."/>
        </authorList>
    </citation>
    <scope>NUCLEOTIDE SEQUENCE [LARGE SCALE GENOMIC DNA]</scope>
    <source>
        <strain evidence="13 14">Zn</strain>
    </source>
</reference>
<evidence type="ECO:0000256" key="3">
    <source>
        <dbReference type="ARBA" id="ARBA00022692"/>
    </source>
</evidence>
<dbReference type="InterPro" id="IPR003439">
    <property type="entry name" value="ABC_transporter-like_ATP-bd"/>
</dbReference>
<evidence type="ECO:0000256" key="5">
    <source>
        <dbReference type="ARBA" id="ARBA00022840"/>
    </source>
</evidence>
<protein>
    <recommendedName>
        <fullName evidence="15">ABC transporter domain-containing protein</fullName>
    </recommendedName>
</protein>